<evidence type="ECO:0000313" key="2">
    <source>
        <dbReference type="Proteomes" id="UP001367508"/>
    </source>
</evidence>
<keyword evidence="2" id="KW-1185">Reference proteome</keyword>
<dbReference type="Proteomes" id="UP001367508">
    <property type="component" value="Unassembled WGS sequence"/>
</dbReference>
<proteinExistence type="predicted"/>
<gene>
    <name evidence="1" type="ORF">VNO77_19932</name>
</gene>
<name>A0AAN9QIX7_CANGL</name>
<sequence>MFSLTGGVIEFDFIFMGFENEMLGLKGEGFKLRLDWDFGKFKGVSGILGSSGARLEFWEVQGFKWNFEEVQGLGWNFEKFDGGWLTRFTGLGESWGRLGRLGGSSGLGEARVFKREICLQGVSNPHPVSYDPGPLTTKLSSWLSCGRFELSLSHILMDANQCSARQLHGLPSLILAIHPCSFCDISRSKGALGLRRVCAAWSPSLAEPKVCSPGALGSDILPCQQQIESDTHRLHLPQT</sequence>
<accession>A0AAN9QIX7</accession>
<protein>
    <submittedName>
        <fullName evidence="1">Uncharacterized protein</fullName>
    </submittedName>
</protein>
<evidence type="ECO:0000313" key="1">
    <source>
        <dbReference type="EMBL" id="KAK7339275.1"/>
    </source>
</evidence>
<dbReference type="EMBL" id="JAYMYQ010000004">
    <property type="protein sequence ID" value="KAK7339275.1"/>
    <property type="molecule type" value="Genomic_DNA"/>
</dbReference>
<dbReference type="AlphaFoldDB" id="A0AAN9QIX7"/>
<reference evidence="1 2" key="1">
    <citation type="submission" date="2024-01" db="EMBL/GenBank/DDBJ databases">
        <title>The genomes of 5 underutilized Papilionoideae crops provide insights into root nodulation and disease resistanc.</title>
        <authorList>
            <person name="Jiang F."/>
        </authorList>
    </citation>
    <scope>NUCLEOTIDE SEQUENCE [LARGE SCALE GENOMIC DNA]</scope>
    <source>
        <strain evidence="1">LVBAO_FW01</strain>
        <tissue evidence="1">Leaves</tissue>
    </source>
</reference>
<comment type="caution">
    <text evidence="1">The sequence shown here is derived from an EMBL/GenBank/DDBJ whole genome shotgun (WGS) entry which is preliminary data.</text>
</comment>
<organism evidence="1 2">
    <name type="scientific">Canavalia gladiata</name>
    <name type="common">Sword bean</name>
    <name type="synonym">Dolichos gladiatus</name>
    <dbReference type="NCBI Taxonomy" id="3824"/>
    <lineage>
        <taxon>Eukaryota</taxon>
        <taxon>Viridiplantae</taxon>
        <taxon>Streptophyta</taxon>
        <taxon>Embryophyta</taxon>
        <taxon>Tracheophyta</taxon>
        <taxon>Spermatophyta</taxon>
        <taxon>Magnoliopsida</taxon>
        <taxon>eudicotyledons</taxon>
        <taxon>Gunneridae</taxon>
        <taxon>Pentapetalae</taxon>
        <taxon>rosids</taxon>
        <taxon>fabids</taxon>
        <taxon>Fabales</taxon>
        <taxon>Fabaceae</taxon>
        <taxon>Papilionoideae</taxon>
        <taxon>50 kb inversion clade</taxon>
        <taxon>NPAAA clade</taxon>
        <taxon>indigoferoid/millettioid clade</taxon>
        <taxon>Phaseoleae</taxon>
        <taxon>Canavalia</taxon>
    </lineage>
</organism>